<dbReference type="InterPro" id="IPR011006">
    <property type="entry name" value="CheY-like_superfamily"/>
</dbReference>
<keyword evidence="3 8" id="KW-0238">DNA-binding</keyword>
<dbReference type="CDD" id="cd06170">
    <property type="entry name" value="LuxR_C_like"/>
    <property type="match status" value="1"/>
</dbReference>
<protein>
    <submittedName>
        <fullName evidence="8">DNA-binding NarL/FixJ family response regulator</fullName>
    </submittedName>
</protein>
<dbReference type="Pfam" id="PF00072">
    <property type="entry name" value="Response_reg"/>
    <property type="match status" value="1"/>
</dbReference>
<dbReference type="CDD" id="cd17535">
    <property type="entry name" value="REC_NarL-like"/>
    <property type="match status" value="1"/>
</dbReference>
<sequence length="211" mass="23061">MMTRILIADDHDVVRSGVRTILEGHEGWEVVGEAKDGKEAVDQAIATRPDIVILDYGLPLVNGVEATRQIRSRVPGVEVLIFTMHDTDSLVRDVLEAGARGFLLKSDARQFLVSAVESLTAHKPFFTGKVSQTLLETYLSKGSADESALSSREKAVVQLIAEGKTNKQIADILSISTKTVETHRALALRKLNLDTTAALIRYAIRNKIVDA</sequence>
<keyword evidence="1 5" id="KW-0597">Phosphoprotein</keyword>
<evidence type="ECO:0000256" key="2">
    <source>
        <dbReference type="ARBA" id="ARBA00023015"/>
    </source>
</evidence>
<feature type="modified residue" description="4-aspartylphosphate" evidence="5">
    <location>
        <position position="55"/>
    </location>
</feature>
<dbReference type="GO" id="GO:0006355">
    <property type="term" value="P:regulation of DNA-templated transcription"/>
    <property type="evidence" value="ECO:0007669"/>
    <property type="project" value="InterPro"/>
</dbReference>
<gene>
    <name evidence="8" type="ORF">FHR70_004630</name>
</gene>
<evidence type="ECO:0000313" key="9">
    <source>
        <dbReference type="Proteomes" id="UP000532010"/>
    </source>
</evidence>
<dbReference type="InterPro" id="IPR058245">
    <property type="entry name" value="NreC/VraR/RcsB-like_REC"/>
</dbReference>
<keyword evidence="2" id="KW-0805">Transcription regulation</keyword>
<dbReference type="PRINTS" id="PR00038">
    <property type="entry name" value="HTHLUXR"/>
</dbReference>
<dbReference type="GO" id="GO:0000160">
    <property type="term" value="P:phosphorelay signal transduction system"/>
    <property type="evidence" value="ECO:0007669"/>
    <property type="project" value="InterPro"/>
</dbReference>
<dbReference type="InterPro" id="IPR000792">
    <property type="entry name" value="Tscrpt_reg_LuxR_C"/>
</dbReference>
<reference evidence="8 9" key="1">
    <citation type="submission" date="2020-08" db="EMBL/GenBank/DDBJ databases">
        <title>The Agave Microbiome: Exploring the role of microbial communities in plant adaptations to desert environments.</title>
        <authorList>
            <person name="Partida-Martinez L.P."/>
        </authorList>
    </citation>
    <scope>NUCLEOTIDE SEQUENCE [LARGE SCALE GENOMIC DNA]</scope>
    <source>
        <strain evidence="8 9">AT3.9</strain>
    </source>
</reference>
<dbReference type="GO" id="GO:0003677">
    <property type="term" value="F:DNA binding"/>
    <property type="evidence" value="ECO:0007669"/>
    <property type="project" value="UniProtKB-KW"/>
</dbReference>
<dbReference type="InterPro" id="IPR039420">
    <property type="entry name" value="WalR-like"/>
</dbReference>
<dbReference type="SUPFAM" id="SSF52172">
    <property type="entry name" value="CheY-like"/>
    <property type="match status" value="1"/>
</dbReference>
<dbReference type="InterPro" id="IPR016032">
    <property type="entry name" value="Sig_transdc_resp-reg_C-effctor"/>
</dbReference>
<accession>A0A7W4YZQ3</accession>
<dbReference type="PANTHER" id="PTHR43214">
    <property type="entry name" value="TWO-COMPONENT RESPONSE REGULATOR"/>
    <property type="match status" value="1"/>
</dbReference>
<evidence type="ECO:0000259" key="6">
    <source>
        <dbReference type="PROSITE" id="PS50043"/>
    </source>
</evidence>
<evidence type="ECO:0000259" key="7">
    <source>
        <dbReference type="PROSITE" id="PS50110"/>
    </source>
</evidence>
<dbReference type="SMART" id="SM00448">
    <property type="entry name" value="REC"/>
    <property type="match status" value="1"/>
</dbReference>
<evidence type="ECO:0000256" key="4">
    <source>
        <dbReference type="ARBA" id="ARBA00023163"/>
    </source>
</evidence>
<dbReference type="PROSITE" id="PS50110">
    <property type="entry name" value="RESPONSE_REGULATORY"/>
    <property type="match status" value="1"/>
</dbReference>
<comment type="caution">
    <text evidence="8">The sequence shown here is derived from an EMBL/GenBank/DDBJ whole genome shotgun (WGS) entry which is preliminary data.</text>
</comment>
<keyword evidence="4" id="KW-0804">Transcription</keyword>
<name>A0A7W4YZQ3_9HYPH</name>
<feature type="domain" description="HTH luxR-type" evidence="6">
    <location>
        <begin position="142"/>
        <end position="207"/>
    </location>
</feature>
<dbReference type="Pfam" id="PF00196">
    <property type="entry name" value="GerE"/>
    <property type="match status" value="1"/>
</dbReference>
<keyword evidence="9" id="KW-1185">Reference proteome</keyword>
<dbReference type="Proteomes" id="UP000532010">
    <property type="component" value="Unassembled WGS sequence"/>
</dbReference>
<proteinExistence type="predicted"/>
<dbReference type="AlphaFoldDB" id="A0A7W4YZQ3"/>
<dbReference type="PROSITE" id="PS50043">
    <property type="entry name" value="HTH_LUXR_2"/>
    <property type="match status" value="1"/>
</dbReference>
<evidence type="ECO:0000256" key="3">
    <source>
        <dbReference type="ARBA" id="ARBA00023125"/>
    </source>
</evidence>
<feature type="domain" description="Response regulatory" evidence="7">
    <location>
        <begin position="4"/>
        <end position="120"/>
    </location>
</feature>
<dbReference type="SUPFAM" id="SSF46894">
    <property type="entry name" value="C-terminal effector domain of the bipartite response regulators"/>
    <property type="match status" value="1"/>
</dbReference>
<evidence type="ECO:0000256" key="1">
    <source>
        <dbReference type="ARBA" id="ARBA00022553"/>
    </source>
</evidence>
<dbReference type="SMART" id="SM00421">
    <property type="entry name" value="HTH_LUXR"/>
    <property type="match status" value="1"/>
</dbReference>
<dbReference type="Gene3D" id="3.40.50.2300">
    <property type="match status" value="1"/>
</dbReference>
<dbReference type="PANTHER" id="PTHR43214:SF41">
    <property type="entry name" value="NITRATE_NITRITE RESPONSE REGULATOR PROTEIN NARP"/>
    <property type="match status" value="1"/>
</dbReference>
<evidence type="ECO:0000256" key="5">
    <source>
        <dbReference type="PROSITE-ProRule" id="PRU00169"/>
    </source>
</evidence>
<organism evidence="8 9">
    <name type="scientific">Microvirga lupini</name>
    <dbReference type="NCBI Taxonomy" id="420324"/>
    <lineage>
        <taxon>Bacteria</taxon>
        <taxon>Pseudomonadati</taxon>
        <taxon>Pseudomonadota</taxon>
        <taxon>Alphaproteobacteria</taxon>
        <taxon>Hyphomicrobiales</taxon>
        <taxon>Methylobacteriaceae</taxon>
        <taxon>Microvirga</taxon>
    </lineage>
</organism>
<dbReference type="InterPro" id="IPR001789">
    <property type="entry name" value="Sig_transdc_resp-reg_receiver"/>
</dbReference>
<evidence type="ECO:0000313" key="8">
    <source>
        <dbReference type="EMBL" id="MBB3021529.1"/>
    </source>
</evidence>
<dbReference type="EMBL" id="JACHWB010000011">
    <property type="protein sequence ID" value="MBB3021529.1"/>
    <property type="molecule type" value="Genomic_DNA"/>
</dbReference>